<evidence type="ECO:0000313" key="2">
    <source>
        <dbReference type="Proteomes" id="UP000503540"/>
    </source>
</evidence>
<dbReference type="Gene3D" id="2.40.160.10">
    <property type="entry name" value="Porin"/>
    <property type="match status" value="1"/>
</dbReference>
<protein>
    <submittedName>
        <fullName evidence="1">Uncharacterized protein</fullName>
    </submittedName>
</protein>
<proteinExistence type="predicted"/>
<dbReference type="EMBL" id="CP046172">
    <property type="protein sequence ID" value="QIS10081.1"/>
    <property type="molecule type" value="Genomic_DNA"/>
</dbReference>
<organism evidence="1 2">
    <name type="scientific">Nocardia arthritidis</name>
    <dbReference type="NCBI Taxonomy" id="228602"/>
    <lineage>
        <taxon>Bacteria</taxon>
        <taxon>Bacillati</taxon>
        <taxon>Actinomycetota</taxon>
        <taxon>Actinomycetes</taxon>
        <taxon>Mycobacteriales</taxon>
        <taxon>Nocardiaceae</taxon>
        <taxon>Nocardia</taxon>
    </lineage>
</organism>
<dbReference type="RefSeq" id="WP_167473110.1">
    <property type="nucleotide sequence ID" value="NZ_CP046172.1"/>
</dbReference>
<accession>A0A6G9YA37</accession>
<evidence type="ECO:0000313" key="1">
    <source>
        <dbReference type="EMBL" id="QIS10081.1"/>
    </source>
</evidence>
<name>A0A6G9YA37_9NOCA</name>
<dbReference type="Proteomes" id="UP000503540">
    <property type="component" value="Chromosome"/>
</dbReference>
<dbReference type="AlphaFoldDB" id="A0A6G9YA37"/>
<keyword evidence="2" id="KW-1185">Reference proteome</keyword>
<dbReference type="SUPFAM" id="SSF56935">
    <property type="entry name" value="Porins"/>
    <property type="match status" value="1"/>
</dbReference>
<dbReference type="InterPro" id="IPR023614">
    <property type="entry name" value="Porin_dom_sf"/>
</dbReference>
<reference evidence="1 2" key="1">
    <citation type="journal article" date="2019" name="ACS Chem. Biol.">
        <title>Identification and Mobilization of a Cryptic Antibiotic Biosynthesis Gene Locus from a Human-Pathogenic Nocardia Isolate.</title>
        <authorList>
            <person name="Herisse M."/>
            <person name="Ishida K."/>
            <person name="Porter J.L."/>
            <person name="Howden B."/>
            <person name="Hertweck C."/>
            <person name="Stinear T.P."/>
            <person name="Pidot S.J."/>
        </authorList>
    </citation>
    <scope>NUCLEOTIDE SEQUENCE [LARGE SCALE GENOMIC DNA]</scope>
    <source>
        <strain evidence="1 2">AUSMDU00012717</strain>
    </source>
</reference>
<sequence>MTEQAQPSEAQDLVIIAPTPVSEDEKATLHLAEQDGQVTLEATGGTGIPVRIPVLNEDGNVIAVYSPVTVTPEGRTAIVGLASERWGQFTLGRQPDIADEASEFTSVKDLG</sequence>
<gene>
    <name evidence="1" type="ORF">F5544_10930</name>
</gene>
<dbReference type="KEGG" id="nah:F5544_10930"/>